<dbReference type="InterPro" id="IPR003770">
    <property type="entry name" value="MLTG-like"/>
</dbReference>
<keyword evidence="2 7" id="KW-0812">Transmembrane</keyword>
<sequence length="328" mass="35513">MIQRLFTLLLVLVGVAVVAGYAGYRYVLEEFASPGPLAQPVTVVVPVGTGLPAIARRLADAGVVDEPLIFEVGVRLADQARALKAGEYQFPASVSPREAMDMLAEGAVVARKVTVAEGLTTRRVLDLVRRTSGLSGDLSLTPGEGEVLPETYHFALGDSRDAVVQRMMDAMDETLATLWPARADGLPIRTPRQAVILASIVERETGRPEERAHVAGVFINRLRKGMRLQSDPTVIYGLDPSGSLGRGLTRRDLRTETPYNTYVIAGLPPGPICNPGRDALAAVLNPLKTKDLYFVADGTGGHAFAATLAEHNRNVARWRRFQREQGLR</sequence>
<evidence type="ECO:0000256" key="1">
    <source>
        <dbReference type="ARBA" id="ARBA00022475"/>
    </source>
</evidence>
<keyword evidence="4 7" id="KW-0472">Membrane</keyword>
<reference evidence="8 9" key="1">
    <citation type="submission" date="2020-08" db="EMBL/GenBank/DDBJ databases">
        <title>Genome sequencing of Purple Non-Sulfur Bacteria from various extreme environments.</title>
        <authorList>
            <person name="Mayer M."/>
        </authorList>
    </citation>
    <scope>NUCLEOTIDE SEQUENCE [LARGE SCALE GENOMIC DNA]</scope>
    <source>
        <strain evidence="8 9">JA131</strain>
    </source>
</reference>
<dbReference type="NCBIfam" id="TIGR00247">
    <property type="entry name" value="endolytic transglycosylase MltG"/>
    <property type="match status" value="1"/>
</dbReference>
<organism evidence="8 9">
    <name type="scientific">Roseospira visakhapatnamensis</name>
    <dbReference type="NCBI Taxonomy" id="390880"/>
    <lineage>
        <taxon>Bacteria</taxon>
        <taxon>Pseudomonadati</taxon>
        <taxon>Pseudomonadota</taxon>
        <taxon>Alphaproteobacteria</taxon>
        <taxon>Rhodospirillales</taxon>
        <taxon>Rhodospirillaceae</taxon>
        <taxon>Roseospira</taxon>
    </lineage>
</organism>
<evidence type="ECO:0000313" key="9">
    <source>
        <dbReference type="Proteomes" id="UP000554286"/>
    </source>
</evidence>
<proteinExistence type="inferred from homology"/>
<evidence type="ECO:0000256" key="5">
    <source>
        <dbReference type="ARBA" id="ARBA00023239"/>
    </source>
</evidence>
<evidence type="ECO:0000256" key="4">
    <source>
        <dbReference type="ARBA" id="ARBA00023136"/>
    </source>
</evidence>
<comment type="catalytic activity">
    <reaction evidence="7">
        <text>a peptidoglycan chain = a peptidoglycan chain with N-acetyl-1,6-anhydromuramyl-[peptide] at the reducing end + a peptidoglycan chain with N-acetylglucosamine at the non-reducing end.</text>
        <dbReference type="EC" id="4.2.2.29"/>
    </reaction>
</comment>
<dbReference type="Gene3D" id="3.30.160.60">
    <property type="entry name" value="Classic Zinc Finger"/>
    <property type="match status" value="1"/>
</dbReference>
<name>A0A7W6RBD5_9PROT</name>
<evidence type="ECO:0000256" key="2">
    <source>
        <dbReference type="ARBA" id="ARBA00022692"/>
    </source>
</evidence>
<keyword evidence="6 7" id="KW-0961">Cell wall biogenesis/degradation</keyword>
<protein>
    <recommendedName>
        <fullName evidence="7">Endolytic murein transglycosylase</fullName>
        <ecNumber evidence="7">4.2.2.29</ecNumber>
    </recommendedName>
    <alternativeName>
        <fullName evidence="7">Peptidoglycan lytic transglycosylase</fullName>
    </alternativeName>
    <alternativeName>
        <fullName evidence="7">Peptidoglycan polymerization terminase</fullName>
    </alternativeName>
</protein>
<dbReference type="CDD" id="cd08010">
    <property type="entry name" value="MltG_like"/>
    <property type="match status" value="1"/>
</dbReference>
<dbReference type="RefSeq" id="WP_184042930.1">
    <property type="nucleotide sequence ID" value="NZ_JACIGK010000005.1"/>
</dbReference>
<dbReference type="HAMAP" id="MF_02065">
    <property type="entry name" value="MltG"/>
    <property type="match status" value="1"/>
</dbReference>
<comment type="caution">
    <text evidence="8">The sequence shown here is derived from an EMBL/GenBank/DDBJ whole genome shotgun (WGS) entry which is preliminary data.</text>
</comment>
<gene>
    <name evidence="7" type="primary">mltG</name>
    <name evidence="8" type="ORF">GGD89_000923</name>
</gene>
<evidence type="ECO:0000256" key="6">
    <source>
        <dbReference type="ARBA" id="ARBA00023316"/>
    </source>
</evidence>
<dbReference type="Gene3D" id="3.30.1490.480">
    <property type="entry name" value="Endolytic murein transglycosylase"/>
    <property type="match status" value="1"/>
</dbReference>
<comment type="similarity">
    <text evidence="7">Belongs to the transglycosylase MltG family.</text>
</comment>
<dbReference type="EC" id="4.2.2.29" evidence="7"/>
<dbReference type="EMBL" id="JACIGK010000005">
    <property type="protein sequence ID" value="MBB4265305.1"/>
    <property type="molecule type" value="Genomic_DNA"/>
</dbReference>
<keyword evidence="7" id="KW-0997">Cell inner membrane</keyword>
<feature type="site" description="Important for catalytic activity" evidence="7">
    <location>
        <position position="204"/>
    </location>
</feature>
<dbReference type="GO" id="GO:0009252">
    <property type="term" value="P:peptidoglycan biosynthetic process"/>
    <property type="evidence" value="ECO:0007669"/>
    <property type="project" value="UniProtKB-UniRule"/>
</dbReference>
<dbReference type="GO" id="GO:0008932">
    <property type="term" value="F:lytic endotransglycosylase activity"/>
    <property type="evidence" value="ECO:0007669"/>
    <property type="project" value="UniProtKB-UniRule"/>
</dbReference>
<keyword evidence="1 7" id="KW-1003">Cell membrane</keyword>
<dbReference type="PANTHER" id="PTHR30518">
    <property type="entry name" value="ENDOLYTIC MUREIN TRANSGLYCOSYLASE"/>
    <property type="match status" value="1"/>
</dbReference>
<keyword evidence="3 7" id="KW-1133">Transmembrane helix</keyword>
<dbReference type="GO" id="GO:0071555">
    <property type="term" value="P:cell wall organization"/>
    <property type="evidence" value="ECO:0007669"/>
    <property type="project" value="UniProtKB-KW"/>
</dbReference>
<dbReference type="AlphaFoldDB" id="A0A7W6RBD5"/>
<evidence type="ECO:0000256" key="7">
    <source>
        <dbReference type="HAMAP-Rule" id="MF_02065"/>
    </source>
</evidence>
<evidence type="ECO:0000256" key="3">
    <source>
        <dbReference type="ARBA" id="ARBA00022989"/>
    </source>
</evidence>
<keyword evidence="9" id="KW-1185">Reference proteome</keyword>
<dbReference type="PANTHER" id="PTHR30518:SF2">
    <property type="entry name" value="ENDOLYTIC MUREIN TRANSGLYCOSYLASE"/>
    <property type="match status" value="1"/>
</dbReference>
<comment type="function">
    <text evidence="7">Functions as a peptidoglycan terminase that cleaves nascent peptidoglycan strands endolytically to terminate their elongation.</text>
</comment>
<dbReference type="Proteomes" id="UP000554286">
    <property type="component" value="Unassembled WGS sequence"/>
</dbReference>
<accession>A0A7W6RBD5</accession>
<evidence type="ECO:0000313" key="8">
    <source>
        <dbReference type="EMBL" id="MBB4265305.1"/>
    </source>
</evidence>
<dbReference type="Pfam" id="PF02618">
    <property type="entry name" value="YceG"/>
    <property type="match status" value="1"/>
</dbReference>
<dbReference type="GO" id="GO:0005886">
    <property type="term" value="C:plasma membrane"/>
    <property type="evidence" value="ECO:0007669"/>
    <property type="project" value="UniProtKB-UniRule"/>
</dbReference>
<keyword evidence="5 7" id="KW-0456">Lyase</keyword>